<organism evidence="2 3">
    <name type="scientific">Sporolactobacillus laevolacticus DSM 442</name>
    <dbReference type="NCBI Taxonomy" id="1395513"/>
    <lineage>
        <taxon>Bacteria</taxon>
        <taxon>Bacillati</taxon>
        <taxon>Bacillota</taxon>
        <taxon>Bacilli</taxon>
        <taxon>Bacillales</taxon>
        <taxon>Sporolactobacillaceae</taxon>
        <taxon>Sporolactobacillus</taxon>
    </lineage>
</organism>
<comment type="caution">
    <text evidence="2">The sequence shown here is derived from an EMBL/GenBank/DDBJ whole genome shotgun (WGS) entry which is preliminary data.</text>
</comment>
<evidence type="ECO:0000256" key="1">
    <source>
        <dbReference type="SAM" id="MobiDB-lite"/>
    </source>
</evidence>
<name>V6IY09_9BACL</name>
<dbReference type="AlphaFoldDB" id="V6IY09"/>
<keyword evidence="3" id="KW-1185">Reference proteome</keyword>
<accession>V6IY09</accession>
<evidence type="ECO:0000313" key="2">
    <source>
        <dbReference type="EMBL" id="EST12225.1"/>
    </source>
</evidence>
<dbReference type="PATRIC" id="fig|1395513.3.peg.1631"/>
<dbReference type="Proteomes" id="UP000018296">
    <property type="component" value="Unassembled WGS sequence"/>
</dbReference>
<protein>
    <submittedName>
        <fullName evidence="2">Uncharacterized protein</fullName>
    </submittedName>
</protein>
<dbReference type="STRING" id="1395513.P343_08045"/>
<gene>
    <name evidence="2" type="ORF">P343_08045</name>
</gene>
<proteinExistence type="predicted"/>
<reference evidence="2 3" key="1">
    <citation type="journal article" date="2013" name="Genome Announc.">
        <title>Genome Sequence of Sporolactobacillus laevolacticus DSM442, an Efficient Polymer-Grade D-Lactate Producer from Agricultural Waste Cottonseed as a Nitrogen Source.</title>
        <authorList>
            <person name="Wang H."/>
            <person name="Wang L."/>
            <person name="Ju J."/>
            <person name="Yu B."/>
            <person name="Ma Y."/>
        </authorList>
    </citation>
    <scope>NUCLEOTIDE SEQUENCE [LARGE SCALE GENOMIC DNA]</scope>
    <source>
        <strain evidence="2 3">DSM 442</strain>
    </source>
</reference>
<feature type="compositionally biased region" description="Basic and acidic residues" evidence="1">
    <location>
        <begin position="15"/>
        <end position="26"/>
    </location>
</feature>
<evidence type="ECO:0000313" key="3">
    <source>
        <dbReference type="Proteomes" id="UP000018296"/>
    </source>
</evidence>
<feature type="region of interest" description="Disordered" evidence="1">
    <location>
        <begin position="1"/>
        <end position="26"/>
    </location>
</feature>
<dbReference type="EMBL" id="AWTC01000006">
    <property type="protein sequence ID" value="EST12225.1"/>
    <property type="molecule type" value="Genomic_DNA"/>
</dbReference>
<dbReference type="RefSeq" id="WP_023509877.1">
    <property type="nucleotide sequence ID" value="NZ_AWTC01000006.1"/>
</dbReference>
<sequence length="46" mass="5615">MNEKKKQPSKRVKRKPDLSKHELRKMMGEFDQVLERRHGALRRKGR</sequence>